<comment type="caution">
    <text evidence="4">The sequence shown here is derived from an EMBL/GenBank/DDBJ whole genome shotgun (WGS) entry which is preliminary data.</text>
</comment>
<organism evidence="4 5">
    <name type="scientific">Metabacillus herbersteinensis</name>
    <dbReference type="NCBI Taxonomy" id="283816"/>
    <lineage>
        <taxon>Bacteria</taxon>
        <taxon>Bacillati</taxon>
        <taxon>Bacillota</taxon>
        <taxon>Bacilli</taxon>
        <taxon>Bacillales</taxon>
        <taxon>Bacillaceae</taxon>
        <taxon>Metabacillus</taxon>
    </lineage>
</organism>
<evidence type="ECO:0000256" key="2">
    <source>
        <dbReference type="SAM" id="Phobius"/>
    </source>
</evidence>
<feature type="domain" description="DUF1468" evidence="3">
    <location>
        <begin position="11"/>
        <end position="165"/>
    </location>
</feature>
<feature type="coiled-coil region" evidence="1">
    <location>
        <begin position="61"/>
        <end position="90"/>
    </location>
</feature>
<keyword evidence="2" id="KW-0812">Transmembrane</keyword>
<dbReference type="EMBL" id="JBHLVO010000034">
    <property type="protein sequence ID" value="MFC0274373.1"/>
    <property type="molecule type" value="Genomic_DNA"/>
</dbReference>
<sequence>MLKLSKDIYGSVFLIAVSIVMYVATYSIQKLTVSKIGADFMPRIIAIAIFVLSLVLLVNSVKQMKQSKDMNQRRLEVEEDEDEQEDANRKISPLAVVLTIVLMIVYISLLKTVGFLIMTAVYLFLQMYFLADKKEQKIPLFVGVSIITSISVYFCFKSVFHLMLPAGILG</sequence>
<dbReference type="InterPro" id="IPR009936">
    <property type="entry name" value="DUF1468"/>
</dbReference>
<reference evidence="4 5" key="1">
    <citation type="submission" date="2024-09" db="EMBL/GenBank/DDBJ databases">
        <authorList>
            <person name="Sun Q."/>
            <person name="Mori K."/>
        </authorList>
    </citation>
    <scope>NUCLEOTIDE SEQUENCE [LARGE SCALE GENOMIC DNA]</scope>
    <source>
        <strain evidence="4 5">CCM 7228</strain>
    </source>
</reference>
<name>A0ABV6GL06_9BACI</name>
<protein>
    <submittedName>
        <fullName evidence="4">Tripartite tricarboxylate transporter TctB family protein</fullName>
    </submittedName>
</protein>
<keyword evidence="2" id="KW-1133">Transmembrane helix</keyword>
<feature type="transmembrane region" description="Helical" evidence="2">
    <location>
        <begin position="7"/>
        <end position="28"/>
    </location>
</feature>
<dbReference type="RefSeq" id="WP_378938556.1">
    <property type="nucleotide sequence ID" value="NZ_JBHLVO010000034.1"/>
</dbReference>
<feature type="transmembrane region" description="Helical" evidence="2">
    <location>
        <begin position="40"/>
        <end position="61"/>
    </location>
</feature>
<dbReference type="Pfam" id="PF07331">
    <property type="entry name" value="TctB"/>
    <property type="match status" value="1"/>
</dbReference>
<evidence type="ECO:0000313" key="4">
    <source>
        <dbReference type="EMBL" id="MFC0274373.1"/>
    </source>
</evidence>
<evidence type="ECO:0000313" key="5">
    <source>
        <dbReference type="Proteomes" id="UP001589854"/>
    </source>
</evidence>
<evidence type="ECO:0000259" key="3">
    <source>
        <dbReference type="Pfam" id="PF07331"/>
    </source>
</evidence>
<feature type="transmembrane region" description="Helical" evidence="2">
    <location>
        <begin position="138"/>
        <end position="160"/>
    </location>
</feature>
<accession>A0ABV6GL06</accession>
<evidence type="ECO:0000256" key="1">
    <source>
        <dbReference type="SAM" id="Coils"/>
    </source>
</evidence>
<feature type="transmembrane region" description="Helical" evidence="2">
    <location>
        <begin position="91"/>
        <end position="109"/>
    </location>
</feature>
<gene>
    <name evidence="4" type="ORF">ACFFIX_23790</name>
</gene>
<keyword evidence="2" id="KW-0472">Membrane</keyword>
<dbReference type="Proteomes" id="UP001589854">
    <property type="component" value="Unassembled WGS sequence"/>
</dbReference>
<proteinExistence type="predicted"/>
<keyword evidence="1" id="KW-0175">Coiled coil</keyword>
<keyword evidence="5" id="KW-1185">Reference proteome</keyword>